<feature type="region of interest" description="Disordered" evidence="1">
    <location>
        <begin position="1"/>
        <end position="21"/>
    </location>
</feature>
<name>A0A3P7KY58_DIBLA</name>
<protein>
    <submittedName>
        <fullName evidence="2">Uncharacterized protein</fullName>
    </submittedName>
</protein>
<gene>
    <name evidence="2" type="ORF">DILT_LOCUS5926</name>
</gene>
<evidence type="ECO:0000313" key="2">
    <source>
        <dbReference type="EMBL" id="VDN10095.1"/>
    </source>
</evidence>
<evidence type="ECO:0000256" key="1">
    <source>
        <dbReference type="SAM" id="MobiDB-lite"/>
    </source>
</evidence>
<keyword evidence="3" id="KW-1185">Reference proteome</keyword>
<evidence type="ECO:0000313" key="3">
    <source>
        <dbReference type="Proteomes" id="UP000281553"/>
    </source>
</evidence>
<proteinExistence type="predicted"/>
<feature type="region of interest" description="Disordered" evidence="1">
    <location>
        <begin position="57"/>
        <end position="87"/>
    </location>
</feature>
<dbReference type="AlphaFoldDB" id="A0A3P7KY58"/>
<accession>A0A3P7KY58</accession>
<reference evidence="2 3" key="1">
    <citation type="submission" date="2018-11" db="EMBL/GenBank/DDBJ databases">
        <authorList>
            <consortium name="Pathogen Informatics"/>
        </authorList>
    </citation>
    <scope>NUCLEOTIDE SEQUENCE [LARGE SCALE GENOMIC DNA]</scope>
</reference>
<feature type="compositionally biased region" description="Basic and acidic residues" evidence="1">
    <location>
        <begin position="1"/>
        <end position="14"/>
    </location>
</feature>
<organism evidence="2 3">
    <name type="scientific">Dibothriocephalus latus</name>
    <name type="common">Fish tapeworm</name>
    <name type="synonym">Diphyllobothrium latum</name>
    <dbReference type="NCBI Taxonomy" id="60516"/>
    <lineage>
        <taxon>Eukaryota</taxon>
        <taxon>Metazoa</taxon>
        <taxon>Spiralia</taxon>
        <taxon>Lophotrochozoa</taxon>
        <taxon>Platyhelminthes</taxon>
        <taxon>Cestoda</taxon>
        <taxon>Eucestoda</taxon>
        <taxon>Diphyllobothriidea</taxon>
        <taxon>Diphyllobothriidae</taxon>
        <taxon>Dibothriocephalus</taxon>
    </lineage>
</organism>
<dbReference type="OrthoDB" id="10391995at2759"/>
<dbReference type="Proteomes" id="UP000281553">
    <property type="component" value="Unassembled WGS sequence"/>
</dbReference>
<sequence length="122" mass="13081">MDGSERGSLLHEDNPDGVASPRTVYLTNGKSVVKQNGTTELQKEPSVSSYSVAQFSPISDAESVETEVDDRLTSNAPKSCSPRRARNFKHEIIPPCYSEVHSSSNLASVMANANPSSSQPGE</sequence>
<dbReference type="EMBL" id="UYRU01048456">
    <property type="protein sequence ID" value="VDN10095.1"/>
    <property type="molecule type" value="Genomic_DNA"/>
</dbReference>